<sequence length="479" mass="55262">MLASERDEIPKTFQEWCDKVTSRDLKKAKLHDKELASASKMGFDQFLLLRVIWKTHKRNITNVPDIKYWIREAEKKLRSYQSWSTFCDGLGIPEPHITERSGEPSRARPEGNFAIVKYYHQEVEKTKPQADPETFDTPIASRTRAKTNPPLVRGMKGMTLEDPQTPSRESRKPSGDISYDFDNKTSPPFHSRIFKPEDDESPGSSPTSDPSPPNTTSREMDRILYPPTRDEQIVNTALIVFLNALTMHFDFYSNWTLHRKPFIATFENAQFEARTDGYLDSPGGKTRAIIEVKPVTRKLNMVPIRTQESAQMVAWIKSDDDLAQRTNNLRLHIAQDRHELWVTVAKYEEEYLEYLSDKKAAYPDDTSSFLIMNQYGPWDITKKSDMKEIGAILLAITLRAEREIRDEIQIEEKIQAEKIKAEEKAQAEEEIQAEKIKAEEKIQAEEKMQAENIKAAEKTKPEIKAKKEAKKEPKKRGKT</sequence>
<dbReference type="EMBL" id="HG792019">
    <property type="protein sequence ID" value="CDM36472.1"/>
    <property type="molecule type" value="Genomic_DNA"/>
</dbReference>
<evidence type="ECO:0000313" key="2">
    <source>
        <dbReference type="EMBL" id="CDM36472.1"/>
    </source>
</evidence>
<name>W6R3U4_PENRF</name>
<accession>W6R3U4</accession>
<dbReference type="Proteomes" id="UP000030686">
    <property type="component" value="Unassembled WGS sequence"/>
</dbReference>
<proteinExistence type="predicted"/>
<gene>
    <name evidence="2" type="ORF">PROQFM164_S05g000305</name>
</gene>
<evidence type="ECO:0000256" key="1">
    <source>
        <dbReference type="SAM" id="MobiDB-lite"/>
    </source>
</evidence>
<dbReference type="STRING" id="1365484.W6R3U4"/>
<dbReference type="OMA" id="WIKNDCE"/>
<feature type="compositionally biased region" description="Basic and acidic residues" evidence="1">
    <location>
        <begin position="444"/>
        <end position="471"/>
    </location>
</feature>
<protein>
    <submittedName>
        <fullName evidence="2">Uncharacterized protein</fullName>
    </submittedName>
</protein>
<dbReference type="AlphaFoldDB" id="W6R3U4"/>
<evidence type="ECO:0000313" key="3">
    <source>
        <dbReference type="Proteomes" id="UP000030686"/>
    </source>
</evidence>
<feature type="region of interest" description="Disordered" evidence="1">
    <location>
        <begin position="444"/>
        <end position="479"/>
    </location>
</feature>
<dbReference type="OrthoDB" id="3508621at2759"/>
<reference evidence="2" key="1">
    <citation type="journal article" date="2014" name="Nat. Commun.">
        <title>Multiple recent horizontal transfers of a large genomic region in cheese making fungi.</title>
        <authorList>
            <person name="Cheeseman K."/>
            <person name="Ropars J."/>
            <person name="Renault P."/>
            <person name="Dupont J."/>
            <person name="Gouzy J."/>
            <person name="Branca A."/>
            <person name="Abraham A.L."/>
            <person name="Ceppi M."/>
            <person name="Conseiller E."/>
            <person name="Debuchy R."/>
            <person name="Malagnac F."/>
            <person name="Goarin A."/>
            <person name="Silar P."/>
            <person name="Lacoste S."/>
            <person name="Sallet E."/>
            <person name="Bensimon A."/>
            <person name="Giraud T."/>
            <person name="Brygoo Y."/>
        </authorList>
    </citation>
    <scope>NUCLEOTIDE SEQUENCE [LARGE SCALE GENOMIC DNA]</scope>
    <source>
        <strain evidence="2">FM164</strain>
    </source>
</reference>
<feature type="region of interest" description="Disordered" evidence="1">
    <location>
        <begin position="123"/>
        <end position="220"/>
    </location>
</feature>
<keyword evidence="3" id="KW-1185">Reference proteome</keyword>
<organism evidence="2 3">
    <name type="scientific">Penicillium roqueforti (strain FM164)</name>
    <dbReference type="NCBI Taxonomy" id="1365484"/>
    <lineage>
        <taxon>Eukaryota</taxon>
        <taxon>Fungi</taxon>
        <taxon>Dikarya</taxon>
        <taxon>Ascomycota</taxon>
        <taxon>Pezizomycotina</taxon>
        <taxon>Eurotiomycetes</taxon>
        <taxon>Eurotiomycetidae</taxon>
        <taxon>Eurotiales</taxon>
        <taxon>Aspergillaceae</taxon>
        <taxon>Penicillium</taxon>
    </lineage>
</organism>